<sequence>MRDPPSPWWAAYGATFIFLLLRSTVSAECVSDYYAEDISVERAADVSFYFTALEIRSPFDCAQFCANRKFCRTAVYNSFARSCAISYAQQVDCRVSTQRYLDDFKPQGHLVQMACFKDCHEYRYLARHPKLVTVGGTYDAPKMQIKIITGEPNDGKPVSQNPADPQTANLQNDAPPQHPAKGKVCFTTSPESYLLDADFQKISPASINECRCLCAATWKNDTALHRCLSLQYSASTKTCWLNKGTHFGKYDLIGDKKMTYQHITCDPKVLLSVASKTVTSPSTSPKPDGDKDLLEGLGHKTSTTPDCFEVIDGKLLSSSAGGLEQGISLEECQCLCANSKASGRFAFECLSATYYHNERDCVLNLENRETRPEAFRSDENVTYIGLTCSRGEALAQLVNPEKQYGCLAKVTTTTLATTTTKESYPSQSDDCFEELPSHVLEGISLAVEASVSPLQCKCFCANAEKRYGESCQSAQYYFESKTCLINKQNRFSNPENFNTISSGGQLQSYLEYKCAAKEKLKKKYLTDDCAEIFSNSELAAVLDSNSQAEVPVKKFRRKRINFNIPEAEGLDPKDFIDEVEEVMPDIPVAVHLFVDGAVVVENGTTTSTTTTTMASTNTPNQAEIEEAEEAAELKEDEALMKTLSRKARKQPKTAAKPTKSLENKDSGDSEDVELEGPESTTAAPTTKSKAPKQKKKHRKHKKHHRKNRMRDMIESEIEEEEAVVRRPNKNKRKHHKKAKVESEEDEKPRAKAHAAGKTLKIDADEAGKHKKNIEKFVDEPRKKEKDEDKASEELEDETEVERTVSVKESHDEDYTVNDVPKPSAATQEATNGTTTTEAPKSRKFGQKKSSSTTLEATNTTTATTTTEEPTTTTTQFPGQCTYSAMYSTMFHGTKLIKEVTVQSPSECFAECHKAHCRSANLIITGDDQRSCELFRDSLIDYRRPDVLGHDTSAVYFDGIRCTLNSELNSN</sequence>
<feature type="region of interest" description="Disordered" evidence="1">
    <location>
        <begin position="643"/>
        <end position="875"/>
    </location>
</feature>
<feature type="compositionally biased region" description="Low complexity" evidence="1">
    <location>
        <begin position="824"/>
        <end position="838"/>
    </location>
</feature>
<evidence type="ECO:0000313" key="4">
    <source>
        <dbReference type="EMBL" id="CAJ0571670.1"/>
    </source>
</evidence>
<feature type="compositionally biased region" description="Basic residues" evidence="1">
    <location>
        <begin position="689"/>
        <end position="708"/>
    </location>
</feature>
<evidence type="ECO:0000313" key="5">
    <source>
        <dbReference type="Proteomes" id="UP001177023"/>
    </source>
</evidence>
<dbReference type="InterPro" id="IPR003609">
    <property type="entry name" value="Pan_app"/>
</dbReference>
<evidence type="ECO:0000259" key="3">
    <source>
        <dbReference type="PROSITE" id="PS50948"/>
    </source>
</evidence>
<dbReference type="SUPFAM" id="SSF57414">
    <property type="entry name" value="Hairpin loop containing domain-like"/>
    <property type="match status" value="2"/>
</dbReference>
<protein>
    <recommendedName>
        <fullName evidence="3">Apple domain-containing protein</fullName>
    </recommendedName>
</protein>
<evidence type="ECO:0000256" key="1">
    <source>
        <dbReference type="SAM" id="MobiDB-lite"/>
    </source>
</evidence>
<dbReference type="PANTHER" id="PTHR35193">
    <property type="entry name" value="MUCIN 13A, CELL SURFACE-ASSOCIATED-RELATED"/>
    <property type="match status" value="1"/>
</dbReference>
<feature type="region of interest" description="Disordered" evidence="1">
    <location>
        <begin position="149"/>
        <end position="181"/>
    </location>
</feature>
<feature type="domain" description="Apple" evidence="3">
    <location>
        <begin position="307"/>
        <end position="388"/>
    </location>
</feature>
<dbReference type="Gene3D" id="3.50.4.10">
    <property type="entry name" value="Hepatocyte Growth Factor"/>
    <property type="match status" value="3"/>
</dbReference>
<proteinExistence type="predicted"/>
<dbReference type="Proteomes" id="UP001177023">
    <property type="component" value="Unassembled WGS sequence"/>
</dbReference>
<feature type="signal peptide" evidence="2">
    <location>
        <begin position="1"/>
        <end position="27"/>
    </location>
</feature>
<feature type="compositionally biased region" description="Low complexity" evidence="1">
    <location>
        <begin position="605"/>
        <end position="618"/>
    </location>
</feature>
<dbReference type="AlphaFoldDB" id="A0AA36CN54"/>
<feature type="compositionally biased region" description="Low complexity" evidence="1">
    <location>
        <begin position="679"/>
        <end position="688"/>
    </location>
</feature>
<dbReference type="Pfam" id="PF00024">
    <property type="entry name" value="PAN_1"/>
    <property type="match status" value="4"/>
</dbReference>
<feature type="domain" description="Apple" evidence="3">
    <location>
        <begin position="185"/>
        <end position="265"/>
    </location>
</feature>
<feature type="chain" id="PRO_5041287134" description="Apple domain-containing protein" evidence="2">
    <location>
        <begin position="28"/>
        <end position="970"/>
    </location>
</feature>
<feature type="compositionally biased region" description="Polar residues" evidence="1">
    <location>
        <begin position="158"/>
        <end position="174"/>
    </location>
</feature>
<dbReference type="PROSITE" id="PS50948">
    <property type="entry name" value="PAN"/>
    <property type="match status" value="4"/>
</dbReference>
<accession>A0AA36CN54</accession>
<keyword evidence="2" id="KW-0732">Signal</keyword>
<gene>
    <name evidence="4" type="ORF">MSPICULIGERA_LOCUS10071</name>
</gene>
<dbReference type="EMBL" id="CATQJA010002577">
    <property type="protein sequence ID" value="CAJ0571670.1"/>
    <property type="molecule type" value="Genomic_DNA"/>
</dbReference>
<evidence type="ECO:0000256" key="2">
    <source>
        <dbReference type="SAM" id="SignalP"/>
    </source>
</evidence>
<comment type="caution">
    <text evidence="4">The sequence shown here is derived from an EMBL/GenBank/DDBJ whole genome shotgun (WGS) entry which is preliminary data.</text>
</comment>
<feature type="domain" description="Apple" evidence="3">
    <location>
        <begin position="431"/>
        <end position="514"/>
    </location>
</feature>
<dbReference type="SMART" id="SM00473">
    <property type="entry name" value="PAN_AP"/>
    <property type="match status" value="5"/>
</dbReference>
<feature type="region of interest" description="Disordered" evidence="1">
    <location>
        <begin position="605"/>
        <end position="629"/>
    </location>
</feature>
<feature type="compositionally biased region" description="Basic and acidic residues" evidence="1">
    <location>
        <begin position="759"/>
        <end position="792"/>
    </location>
</feature>
<dbReference type="PANTHER" id="PTHR35193:SF5">
    <property type="entry name" value="FLOCCULATION PROTEIN FLO11"/>
    <property type="match status" value="1"/>
</dbReference>
<feature type="compositionally biased region" description="Basic and acidic residues" evidence="1">
    <location>
        <begin position="800"/>
        <end position="813"/>
    </location>
</feature>
<feature type="non-terminal residue" evidence="4">
    <location>
        <position position="970"/>
    </location>
</feature>
<dbReference type="CDD" id="cd01099">
    <property type="entry name" value="PAN_AP_HGF"/>
    <property type="match status" value="2"/>
</dbReference>
<name>A0AA36CN54_9BILA</name>
<keyword evidence="5" id="KW-1185">Reference proteome</keyword>
<feature type="compositionally biased region" description="Basic residues" evidence="1">
    <location>
        <begin position="726"/>
        <end position="738"/>
    </location>
</feature>
<feature type="domain" description="Apple" evidence="3">
    <location>
        <begin position="880"/>
        <end position="961"/>
    </location>
</feature>
<organism evidence="4 5">
    <name type="scientific">Mesorhabditis spiculigera</name>
    <dbReference type="NCBI Taxonomy" id="96644"/>
    <lineage>
        <taxon>Eukaryota</taxon>
        <taxon>Metazoa</taxon>
        <taxon>Ecdysozoa</taxon>
        <taxon>Nematoda</taxon>
        <taxon>Chromadorea</taxon>
        <taxon>Rhabditida</taxon>
        <taxon>Rhabditina</taxon>
        <taxon>Rhabditomorpha</taxon>
        <taxon>Rhabditoidea</taxon>
        <taxon>Rhabditidae</taxon>
        <taxon>Mesorhabditinae</taxon>
        <taxon>Mesorhabditis</taxon>
    </lineage>
</organism>
<feature type="compositionally biased region" description="Low complexity" evidence="1">
    <location>
        <begin position="852"/>
        <end position="874"/>
    </location>
</feature>
<reference evidence="4" key="1">
    <citation type="submission" date="2023-06" db="EMBL/GenBank/DDBJ databases">
        <authorList>
            <person name="Delattre M."/>
        </authorList>
    </citation>
    <scope>NUCLEOTIDE SEQUENCE</scope>
    <source>
        <strain evidence="4">AF72</strain>
    </source>
</reference>